<dbReference type="PROSITE" id="PS00211">
    <property type="entry name" value="ABC_TRANSPORTER_1"/>
    <property type="match status" value="1"/>
</dbReference>
<dbReference type="InterPro" id="IPR027417">
    <property type="entry name" value="P-loop_NTPase"/>
</dbReference>
<dbReference type="InterPro" id="IPR003439">
    <property type="entry name" value="ABC_transporter-like_ATP-bd"/>
</dbReference>
<evidence type="ECO:0000256" key="3">
    <source>
        <dbReference type="ARBA" id="ARBA00022741"/>
    </source>
</evidence>
<keyword evidence="2" id="KW-0813">Transport</keyword>
<comment type="similarity">
    <text evidence="1">Belongs to the ABC transporter superfamily.</text>
</comment>
<name>A0ABU9VM47_9BACI</name>
<reference evidence="6 7" key="1">
    <citation type="submission" date="2024-03" db="EMBL/GenBank/DDBJ databases">
        <title>Bacilli Hybrid Assemblies.</title>
        <authorList>
            <person name="Kovac J."/>
        </authorList>
    </citation>
    <scope>NUCLEOTIDE SEQUENCE [LARGE SCALE GENOMIC DNA]</scope>
    <source>
        <strain evidence="6 7">FSL R7-0666</strain>
    </source>
</reference>
<feature type="domain" description="ABC transporter" evidence="5">
    <location>
        <begin position="5"/>
        <end position="233"/>
    </location>
</feature>
<gene>
    <name evidence="6" type="ORF">MKY91_17265</name>
</gene>
<dbReference type="PANTHER" id="PTHR43335">
    <property type="entry name" value="ABC TRANSPORTER, ATP-BINDING PROTEIN"/>
    <property type="match status" value="1"/>
</dbReference>
<dbReference type="PROSITE" id="PS50893">
    <property type="entry name" value="ABC_TRANSPORTER_2"/>
    <property type="match status" value="1"/>
</dbReference>
<keyword evidence="3" id="KW-0547">Nucleotide-binding</keyword>
<organism evidence="6 7">
    <name type="scientific">Alkalicoccobacillus gibsonii</name>
    <dbReference type="NCBI Taxonomy" id="79881"/>
    <lineage>
        <taxon>Bacteria</taxon>
        <taxon>Bacillati</taxon>
        <taxon>Bacillota</taxon>
        <taxon>Bacilli</taxon>
        <taxon>Bacillales</taxon>
        <taxon>Bacillaceae</taxon>
        <taxon>Alkalicoccobacillus</taxon>
    </lineage>
</organism>
<dbReference type="Gene3D" id="3.40.50.300">
    <property type="entry name" value="P-loop containing nucleotide triphosphate hydrolases"/>
    <property type="match status" value="1"/>
</dbReference>
<proteinExistence type="inferred from homology"/>
<keyword evidence="4 6" id="KW-0067">ATP-binding</keyword>
<keyword evidence="7" id="KW-1185">Reference proteome</keyword>
<evidence type="ECO:0000256" key="1">
    <source>
        <dbReference type="ARBA" id="ARBA00005417"/>
    </source>
</evidence>
<dbReference type="Proteomes" id="UP001418796">
    <property type="component" value="Unassembled WGS sequence"/>
</dbReference>
<evidence type="ECO:0000256" key="4">
    <source>
        <dbReference type="ARBA" id="ARBA00022840"/>
    </source>
</evidence>
<dbReference type="InterPro" id="IPR003593">
    <property type="entry name" value="AAA+_ATPase"/>
</dbReference>
<accession>A0ABU9VM47</accession>
<dbReference type="SUPFAM" id="SSF52540">
    <property type="entry name" value="P-loop containing nucleoside triphosphate hydrolases"/>
    <property type="match status" value="1"/>
</dbReference>
<evidence type="ECO:0000313" key="6">
    <source>
        <dbReference type="EMBL" id="MEN0644908.1"/>
    </source>
</evidence>
<dbReference type="InterPro" id="IPR017871">
    <property type="entry name" value="ABC_transporter-like_CS"/>
</dbReference>
<evidence type="ECO:0000259" key="5">
    <source>
        <dbReference type="PROSITE" id="PS50893"/>
    </source>
</evidence>
<dbReference type="GO" id="GO:0005524">
    <property type="term" value="F:ATP binding"/>
    <property type="evidence" value="ECO:0007669"/>
    <property type="project" value="UniProtKB-KW"/>
</dbReference>
<comment type="caution">
    <text evidence="6">The sequence shown here is derived from an EMBL/GenBank/DDBJ whole genome shotgun (WGS) entry which is preliminary data.</text>
</comment>
<dbReference type="CDD" id="cd03268">
    <property type="entry name" value="ABC_BcrA_bacitracin_resist"/>
    <property type="match status" value="1"/>
</dbReference>
<dbReference type="PANTHER" id="PTHR43335:SF8">
    <property type="entry name" value="ABC TRANSPORTER, ATP-BINDING PROTEIN"/>
    <property type="match status" value="1"/>
</dbReference>
<dbReference type="RefSeq" id="WP_343131527.1">
    <property type="nucleotide sequence ID" value="NZ_JBCITK010000001.1"/>
</dbReference>
<dbReference type="SMART" id="SM00382">
    <property type="entry name" value="AAA"/>
    <property type="match status" value="1"/>
</dbReference>
<sequence length="309" mass="35158">MEYIVQTKNVTKTYAGQNVVSDMSLNIKKGEIYGFLGSNGAGKSTIMKMLTNLIKPTNGEIFVFGEMIKEGSFSYLSRIGSMIEYPIFYEKMTAFENLELHCAYMGYHNNQSIDEALEQVGLKDARDKRPKDFSLGMRQRLCVARAILTKPDLLILDEPINGLDPEGIHSMRQLFQRLNREYGMTILISSHIIGEIEQIADTICLIKDGKLLEETSMKKLKEQNTEYIELVTNQPNKAALTLHDQLKITNFKVVDQQAIRIFETQITRAQISKALIMEDIDILSIQTKQTTLEDYFIKRVGLAKPEVKS</sequence>
<dbReference type="EMBL" id="JBCITK010000001">
    <property type="protein sequence ID" value="MEN0644908.1"/>
    <property type="molecule type" value="Genomic_DNA"/>
</dbReference>
<protein>
    <submittedName>
        <fullName evidence="6">ABC transporter ATP-binding protein</fullName>
    </submittedName>
</protein>
<dbReference type="Pfam" id="PF00005">
    <property type="entry name" value="ABC_tran"/>
    <property type="match status" value="1"/>
</dbReference>
<evidence type="ECO:0000313" key="7">
    <source>
        <dbReference type="Proteomes" id="UP001418796"/>
    </source>
</evidence>
<evidence type="ECO:0000256" key="2">
    <source>
        <dbReference type="ARBA" id="ARBA00022448"/>
    </source>
</evidence>